<dbReference type="EMBL" id="CAFBIY010000272">
    <property type="protein sequence ID" value="CAB4853516.1"/>
    <property type="molecule type" value="Genomic_DNA"/>
</dbReference>
<dbReference type="InterPro" id="IPR047657">
    <property type="entry name" value="PmbA"/>
</dbReference>
<evidence type="ECO:0000259" key="3">
    <source>
        <dbReference type="Pfam" id="PF19290"/>
    </source>
</evidence>
<name>A0A6J7C665_9ZZZZ</name>
<dbReference type="AlphaFoldDB" id="A0A6J7C665"/>
<feature type="domain" description="Metalloprotease TldD/E N-terminal" evidence="1">
    <location>
        <begin position="23"/>
        <end position="86"/>
    </location>
</feature>
<evidence type="ECO:0000313" key="4">
    <source>
        <dbReference type="EMBL" id="CAB4853516.1"/>
    </source>
</evidence>
<feature type="domain" description="Metalloprotease TldD/E C-terminal" evidence="2">
    <location>
        <begin position="227"/>
        <end position="447"/>
    </location>
</feature>
<evidence type="ECO:0000259" key="1">
    <source>
        <dbReference type="Pfam" id="PF01523"/>
    </source>
</evidence>
<dbReference type="InterPro" id="IPR036059">
    <property type="entry name" value="TldD/PmbA_sf"/>
</dbReference>
<dbReference type="GO" id="GO:0005829">
    <property type="term" value="C:cytosol"/>
    <property type="evidence" value="ECO:0007669"/>
    <property type="project" value="TreeGrafter"/>
</dbReference>
<sequence>MSSEQLQEIADRVVAQARTGEQVEAFVSRDSETDIRVYEGQVEHFVSARSEGIGIRVIRDGRTGFAYSGTLDPSAIADVLAEARDNVEFGTRDEWAGLAEPDGVAVIDQDLWNETVAGYHTDRKIEIAKELERLTLATDSRVRVDDSNYADVAAEMAVATTTGIRRNGRENGCFVSVGTLADDGDETQTGFGFSVGRSPDLFDLGKAAREAADRATRLLGATKPSSKRVTVVLDPYVTAMFLGIISSTLDGEAVAKGRSLFKDRLGDQVANPILTLMDDPTNPLAYTATDLDGEGLAARRNSLIQEGVLQQFVHNSYSARRVGAVSTGNAVRGGFKGTPGVGCLALQLQPGTRDQAALIADVDDGVLIQSVQGLHSGVNPISGDFSAGASGLIITNGTLGAPIREFTIASTLQRMLLDVVEVGGDIDWLPMRASGVSLVIRDITMSGA</sequence>
<evidence type="ECO:0000259" key="2">
    <source>
        <dbReference type="Pfam" id="PF19289"/>
    </source>
</evidence>
<dbReference type="InterPro" id="IPR045569">
    <property type="entry name" value="Metalloprtase-TldD/E_C"/>
</dbReference>
<dbReference type="SUPFAM" id="SSF111283">
    <property type="entry name" value="Putative modulator of DNA gyrase, PmbA/TldD"/>
    <property type="match status" value="1"/>
</dbReference>
<dbReference type="InterPro" id="IPR045570">
    <property type="entry name" value="Metalloprtase-TldD/E_cen_dom"/>
</dbReference>
<dbReference type="InterPro" id="IPR035068">
    <property type="entry name" value="TldD/PmbA_N"/>
</dbReference>
<dbReference type="Pfam" id="PF19290">
    <property type="entry name" value="PmbA_TldD_2nd"/>
    <property type="match status" value="1"/>
</dbReference>
<dbReference type="PANTHER" id="PTHR43421:SF1">
    <property type="entry name" value="METALLOPROTEASE PMBA"/>
    <property type="match status" value="1"/>
</dbReference>
<dbReference type="InterPro" id="IPR002510">
    <property type="entry name" value="Metalloprtase-TldD/E_N"/>
</dbReference>
<accession>A0A6J7C665</accession>
<dbReference type="Gene3D" id="3.30.2290.10">
    <property type="entry name" value="PmbA/TldD superfamily"/>
    <property type="match status" value="1"/>
</dbReference>
<organism evidence="4">
    <name type="scientific">freshwater metagenome</name>
    <dbReference type="NCBI Taxonomy" id="449393"/>
    <lineage>
        <taxon>unclassified sequences</taxon>
        <taxon>metagenomes</taxon>
        <taxon>ecological metagenomes</taxon>
    </lineage>
</organism>
<protein>
    <submittedName>
        <fullName evidence="4">Unannotated protein</fullName>
    </submittedName>
</protein>
<dbReference type="PANTHER" id="PTHR43421">
    <property type="entry name" value="METALLOPROTEASE PMBA"/>
    <property type="match status" value="1"/>
</dbReference>
<dbReference type="GO" id="GO:0006508">
    <property type="term" value="P:proteolysis"/>
    <property type="evidence" value="ECO:0007669"/>
    <property type="project" value="InterPro"/>
</dbReference>
<dbReference type="Pfam" id="PF01523">
    <property type="entry name" value="PmbA_TldD_1st"/>
    <property type="match status" value="1"/>
</dbReference>
<feature type="domain" description="Metalloprotease TldD/E central" evidence="3">
    <location>
        <begin position="120"/>
        <end position="219"/>
    </location>
</feature>
<proteinExistence type="predicted"/>
<dbReference type="Pfam" id="PF19289">
    <property type="entry name" value="PmbA_TldD_3rd"/>
    <property type="match status" value="1"/>
</dbReference>
<dbReference type="GO" id="GO:0008237">
    <property type="term" value="F:metallopeptidase activity"/>
    <property type="evidence" value="ECO:0007669"/>
    <property type="project" value="InterPro"/>
</dbReference>
<reference evidence="4" key="1">
    <citation type="submission" date="2020-05" db="EMBL/GenBank/DDBJ databases">
        <authorList>
            <person name="Chiriac C."/>
            <person name="Salcher M."/>
            <person name="Ghai R."/>
            <person name="Kavagutti S V."/>
        </authorList>
    </citation>
    <scope>NUCLEOTIDE SEQUENCE</scope>
</reference>
<gene>
    <name evidence="4" type="ORF">UFOPK3267_03048</name>
</gene>